<dbReference type="PANTHER" id="PTHR30462:SF0">
    <property type="entry name" value="INTERMEMBRANE TRANSPORT PROTEIN YEBT"/>
    <property type="match status" value="1"/>
</dbReference>
<dbReference type="Pfam" id="PF02470">
    <property type="entry name" value="MlaD"/>
    <property type="match status" value="6"/>
</dbReference>
<evidence type="ECO:0000256" key="3">
    <source>
        <dbReference type="ARBA" id="ARBA00022519"/>
    </source>
</evidence>
<dbReference type="InterPro" id="IPR003399">
    <property type="entry name" value="Mce/MlaD"/>
</dbReference>
<reference evidence="10" key="1">
    <citation type="journal article" date="2019" name="Int. J. Syst. Evol. Microbiol.">
        <title>The Global Catalogue of Microorganisms (GCM) 10K type strain sequencing project: providing services to taxonomists for standard genome sequencing and annotation.</title>
        <authorList>
            <consortium name="The Broad Institute Genomics Platform"/>
            <consortium name="The Broad Institute Genome Sequencing Center for Infectious Disease"/>
            <person name="Wu L."/>
            <person name="Ma J."/>
        </authorList>
    </citation>
    <scope>NUCLEOTIDE SEQUENCE [LARGE SCALE GENOMIC DNA]</scope>
    <source>
        <strain evidence="10">JCM 17304</strain>
    </source>
</reference>
<feature type="domain" description="Mce/MlaD" evidence="8">
    <location>
        <begin position="633"/>
        <end position="709"/>
    </location>
</feature>
<evidence type="ECO:0000313" key="9">
    <source>
        <dbReference type="EMBL" id="GAA4099287.1"/>
    </source>
</evidence>
<organism evidence="9 10">
    <name type="scientific">Zhongshania borealis</name>
    <dbReference type="NCBI Taxonomy" id="889488"/>
    <lineage>
        <taxon>Bacteria</taxon>
        <taxon>Pseudomonadati</taxon>
        <taxon>Pseudomonadota</taxon>
        <taxon>Gammaproteobacteria</taxon>
        <taxon>Cellvibrionales</taxon>
        <taxon>Spongiibacteraceae</taxon>
        <taxon>Zhongshania</taxon>
    </lineage>
</organism>
<evidence type="ECO:0000256" key="6">
    <source>
        <dbReference type="ARBA" id="ARBA00023136"/>
    </source>
</evidence>
<keyword evidence="2" id="KW-1003">Cell membrane</keyword>
<feature type="domain" description="Mce/MlaD" evidence="8">
    <location>
        <begin position="279"/>
        <end position="366"/>
    </location>
</feature>
<comment type="subcellular location">
    <subcellularLocation>
        <location evidence="1">Cell inner membrane</location>
    </subcellularLocation>
</comment>
<dbReference type="InterPro" id="IPR051800">
    <property type="entry name" value="PqiA-PqiB_transport"/>
</dbReference>
<gene>
    <name evidence="9" type="ORF">GCM10022414_25650</name>
</gene>
<feature type="domain" description="Mce/MlaD" evidence="8">
    <location>
        <begin position="43"/>
        <end position="134"/>
    </location>
</feature>
<feature type="domain" description="Mce/MlaD" evidence="8">
    <location>
        <begin position="393"/>
        <end position="451"/>
    </location>
</feature>
<keyword evidence="6 7" id="KW-0472">Membrane</keyword>
<feature type="transmembrane region" description="Helical" evidence="7">
    <location>
        <begin position="16"/>
        <end position="36"/>
    </location>
</feature>
<feature type="domain" description="Mce/MlaD" evidence="8">
    <location>
        <begin position="515"/>
        <end position="605"/>
    </location>
</feature>
<sequence length="773" mass="82959">MIEDNIRSAHTAPKRGLSAIWLLPLIALAVAGGLLYQNINKTGLSITVAFDNGSGISVGKTPIMYQGINVGHVKSLQLDDDLEGVNATIELSEQIAPLIRENTVFWLVKPQISLSGVSGLDTLVAGNYISFKPGDGEPAERFTALMEPPPMASNLPGLRLILEADSLGSLSVGAPILYQQIDIGDIESYQLSKTGIEVNVRIDPQYQHLVNSSSRFWQQSGLKVNAGLGGIDIDAGSIASILAGGIAFETPKANADAVDMNSRFRLFTTKDRAKGSKIVEVFIRNPDGLTVGSNVRLLGMDIGKLESLSFVDNNPNLGANLRLAISAPHHQYLNSDTQFWLVKPEVSTSGVSGLDALIGGPYIAMQVSGKGGTIAERYTALTKAPESRIQQPGLRLSLRSNELSSVGIGTKIYYRKIAVGQVESVELDADGVNIGAFIHQRYANLVHRSSQFWNASGISISGGLSGLDIQADSLATIVAGGIAFHTPEVKKPQLAWEGLAYTLHPDYQSTFADKGRDIFLYFDSGNNINKGTEIKYQGIKVGEVIAVELDTNMEGVKVSARLTPSAKALARSGTQFWVVKPQLGLIGTRNLETLVTGSYISVRPGYGSPQSSFAALDKPPPLSKPSVGLNLIVAAPQRGSIKEGVKVFYRDIPVGEVFGYELADDARQTLMHINIESRYASLVRENSIFWNSSGIAVKFGLFSGATIRSKSIESLLEGGIAFATPDSSPLAPAVASGKVFPLRQNAEQSWLDWTPSIPLPREADTGENWIRTD</sequence>
<keyword evidence="3" id="KW-0997">Cell inner membrane</keyword>
<name>A0ABP7WXN6_9GAMM</name>
<dbReference type="RefSeq" id="WP_344936627.1">
    <property type="nucleotide sequence ID" value="NZ_BAABDM010000004.1"/>
</dbReference>
<evidence type="ECO:0000256" key="5">
    <source>
        <dbReference type="ARBA" id="ARBA00022989"/>
    </source>
</evidence>
<dbReference type="Proteomes" id="UP001500392">
    <property type="component" value="Unassembled WGS sequence"/>
</dbReference>
<evidence type="ECO:0000259" key="8">
    <source>
        <dbReference type="Pfam" id="PF02470"/>
    </source>
</evidence>
<evidence type="ECO:0000256" key="1">
    <source>
        <dbReference type="ARBA" id="ARBA00004533"/>
    </source>
</evidence>
<dbReference type="EMBL" id="BAABDM010000004">
    <property type="protein sequence ID" value="GAA4099287.1"/>
    <property type="molecule type" value="Genomic_DNA"/>
</dbReference>
<proteinExistence type="predicted"/>
<evidence type="ECO:0000313" key="10">
    <source>
        <dbReference type="Proteomes" id="UP001500392"/>
    </source>
</evidence>
<protein>
    <submittedName>
        <fullName evidence="9">PqiB family protein</fullName>
    </submittedName>
</protein>
<evidence type="ECO:0000256" key="2">
    <source>
        <dbReference type="ARBA" id="ARBA00022475"/>
    </source>
</evidence>
<keyword evidence="4 7" id="KW-0812">Transmembrane</keyword>
<evidence type="ECO:0000256" key="7">
    <source>
        <dbReference type="SAM" id="Phobius"/>
    </source>
</evidence>
<dbReference type="PANTHER" id="PTHR30462">
    <property type="entry name" value="INTERMEMBRANE TRANSPORT PROTEIN PQIB-RELATED"/>
    <property type="match status" value="1"/>
</dbReference>
<keyword evidence="5 7" id="KW-1133">Transmembrane helix</keyword>
<comment type="caution">
    <text evidence="9">The sequence shown here is derived from an EMBL/GenBank/DDBJ whole genome shotgun (WGS) entry which is preliminary data.</text>
</comment>
<feature type="domain" description="Mce/MlaD" evidence="8">
    <location>
        <begin position="157"/>
        <end position="215"/>
    </location>
</feature>
<evidence type="ECO:0000256" key="4">
    <source>
        <dbReference type="ARBA" id="ARBA00022692"/>
    </source>
</evidence>
<accession>A0ABP7WXN6</accession>
<keyword evidence="10" id="KW-1185">Reference proteome</keyword>